<organism evidence="6 7">
    <name type="scientific">Thioalbus denitrificans</name>
    <dbReference type="NCBI Taxonomy" id="547122"/>
    <lineage>
        <taxon>Bacteria</taxon>
        <taxon>Pseudomonadati</taxon>
        <taxon>Pseudomonadota</taxon>
        <taxon>Gammaproteobacteria</taxon>
        <taxon>Chromatiales</taxon>
        <taxon>Ectothiorhodospiraceae</taxon>
        <taxon>Thioalbus</taxon>
    </lineage>
</organism>
<evidence type="ECO:0000259" key="4">
    <source>
        <dbReference type="Pfam" id="PF03446"/>
    </source>
</evidence>
<dbReference type="Gene3D" id="3.40.50.720">
    <property type="entry name" value="NAD(P)-binding Rossmann-like Domain"/>
    <property type="match status" value="1"/>
</dbReference>
<dbReference type="RefSeq" id="WP_114280781.1">
    <property type="nucleotide sequence ID" value="NZ_QPJY01000010.1"/>
</dbReference>
<dbReference type="PANTHER" id="PTHR43580">
    <property type="entry name" value="OXIDOREDUCTASE GLYR1-RELATED"/>
    <property type="match status" value="1"/>
</dbReference>
<name>A0A369BZJ8_9GAMM</name>
<dbReference type="AlphaFoldDB" id="A0A369BZJ8"/>
<dbReference type="InterPro" id="IPR015815">
    <property type="entry name" value="HIBADH-related"/>
</dbReference>
<dbReference type="InterPro" id="IPR013328">
    <property type="entry name" value="6PGD_dom2"/>
</dbReference>
<dbReference type="InterPro" id="IPR029154">
    <property type="entry name" value="HIBADH-like_NADP-bd"/>
</dbReference>
<dbReference type="InterPro" id="IPR036291">
    <property type="entry name" value="NAD(P)-bd_dom_sf"/>
</dbReference>
<feature type="domain" description="6-phosphogluconate dehydrogenase NADP-binding" evidence="4">
    <location>
        <begin position="2"/>
        <end position="159"/>
    </location>
</feature>
<keyword evidence="1" id="KW-0560">Oxidoreductase</keyword>
<dbReference type="SUPFAM" id="SSF51735">
    <property type="entry name" value="NAD(P)-binding Rossmann-fold domains"/>
    <property type="match status" value="1"/>
</dbReference>
<evidence type="ECO:0000259" key="5">
    <source>
        <dbReference type="Pfam" id="PF14833"/>
    </source>
</evidence>
<dbReference type="InterPro" id="IPR008927">
    <property type="entry name" value="6-PGluconate_DH-like_C_sf"/>
</dbReference>
<reference evidence="6 7" key="1">
    <citation type="submission" date="2018-07" db="EMBL/GenBank/DDBJ databases">
        <title>Genomic Encyclopedia of Type Strains, Phase IV (KMG-IV): sequencing the most valuable type-strain genomes for metagenomic binning, comparative biology and taxonomic classification.</title>
        <authorList>
            <person name="Goeker M."/>
        </authorList>
    </citation>
    <scope>NUCLEOTIDE SEQUENCE [LARGE SCALE GENOMIC DNA]</scope>
    <source>
        <strain evidence="6 7">DSM 26407</strain>
    </source>
</reference>
<dbReference type="Pfam" id="PF03446">
    <property type="entry name" value="NAD_binding_2"/>
    <property type="match status" value="1"/>
</dbReference>
<dbReference type="PIRSF" id="PIRSF000103">
    <property type="entry name" value="HIBADH"/>
    <property type="match status" value="1"/>
</dbReference>
<dbReference type="Pfam" id="PF14833">
    <property type="entry name" value="NAD_binding_11"/>
    <property type="match status" value="1"/>
</dbReference>
<dbReference type="Proteomes" id="UP000252707">
    <property type="component" value="Unassembled WGS sequence"/>
</dbReference>
<dbReference type="GO" id="GO:0016491">
    <property type="term" value="F:oxidoreductase activity"/>
    <property type="evidence" value="ECO:0007669"/>
    <property type="project" value="UniProtKB-KW"/>
</dbReference>
<evidence type="ECO:0000313" key="7">
    <source>
        <dbReference type="Proteomes" id="UP000252707"/>
    </source>
</evidence>
<dbReference type="PANTHER" id="PTHR43580:SF9">
    <property type="entry name" value="GLYOXYLATE_SUCCINIC SEMIALDEHYDE REDUCTASE 1"/>
    <property type="match status" value="1"/>
</dbReference>
<gene>
    <name evidence="6" type="ORF">DFQ59_11075</name>
</gene>
<evidence type="ECO:0000313" key="6">
    <source>
        <dbReference type="EMBL" id="RCX26365.1"/>
    </source>
</evidence>
<comment type="caution">
    <text evidence="6">The sequence shown here is derived from an EMBL/GenBank/DDBJ whole genome shotgun (WGS) entry which is preliminary data.</text>
</comment>
<keyword evidence="7" id="KW-1185">Reference proteome</keyword>
<proteinExistence type="predicted"/>
<dbReference type="InterPro" id="IPR051265">
    <property type="entry name" value="HIBADH-related_NP60_sf"/>
</dbReference>
<keyword evidence="2" id="KW-0520">NAD</keyword>
<evidence type="ECO:0000256" key="1">
    <source>
        <dbReference type="ARBA" id="ARBA00023002"/>
    </source>
</evidence>
<evidence type="ECO:0000256" key="2">
    <source>
        <dbReference type="ARBA" id="ARBA00023027"/>
    </source>
</evidence>
<protein>
    <submittedName>
        <fullName evidence="6">3-hydroxyisobutyrate dehydrogenase/2-hydroxy-3-oxopropionate reductase</fullName>
    </submittedName>
</protein>
<dbReference type="InterPro" id="IPR006115">
    <property type="entry name" value="6PGDH_NADP-bd"/>
</dbReference>
<dbReference type="Gene3D" id="1.10.1040.10">
    <property type="entry name" value="N-(1-d-carboxylethyl)-l-norvaline Dehydrogenase, domain 2"/>
    <property type="match status" value="1"/>
</dbReference>
<feature type="active site" evidence="3">
    <location>
        <position position="168"/>
    </location>
</feature>
<dbReference type="SUPFAM" id="SSF48179">
    <property type="entry name" value="6-phosphogluconate dehydrogenase C-terminal domain-like"/>
    <property type="match status" value="1"/>
</dbReference>
<evidence type="ECO:0000256" key="3">
    <source>
        <dbReference type="PIRSR" id="PIRSR000103-1"/>
    </source>
</evidence>
<sequence length="290" mass="30078">MNIALLGTGLMGQPLGARLLAAGHSLWAWNRTPGRAAGLVELGAGLARDPVEALRHAEAVVLMLADAAAIGTTLLTAAARTELRDRLVVQMGTIAPAESRAIGAVVEEAGGTYLEAPVLGSIPEARDGTLLVMAGGSPAALERAAPLLRCFGADPIHVGPVGQAAALKLALNQLIGALTSGFALSLGLVQREGVPVETFMTVLRQSALYAPTFDKKLERMLGDDYANPNFPVKHLLKDLRLFAAAARAQGLDPALAELVGGVLERAQAEGLGDQDYSALFYALRGPRPGT</sequence>
<feature type="domain" description="3-hydroxyisobutyrate dehydrogenase-like NAD-binding" evidence="5">
    <location>
        <begin position="162"/>
        <end position="280"/>
    </location>
</feature>
<dbReference type="OrthoDB" id="9786703at2"/>
<accession>A0A369BZJ8</accession>
<dbReference type="GO" id="GO:0051287">
    <property type="term" value="F:NAD binding"/>
    <property type="evidence" value="ECO:0007669"/>
    <property type="project" value="InterPro"/>
</dbReference>
<dbReference type="GO" id="GO:0050661">
    <property type="term" value="F:NADP binding"/>
    <property type="evidence" value="ECO:0007669"/>
    <property type="project" value="InterPro"/>
</dbReference>
<dbReference type="EMBL" id="QPJY01000010">
    <property type="protein sequence ID" value="RCX26365.1"/>
    <property type="molecule type" value="Genomic_DNA"/>
</dbReference>